<keyword evidence="2" id="KW-1185">Reference proteome</keyword>
<sequence length="30" mass="3437">MFNLIEAVIATNSNLILYDYSLSQSQLDLF</sequence>
<dbReference type="HOGENOM" id="CLU_3402851_0_0_9"/>
<protein>
    <submittedName>
        <fullName evidence="1">Uncharacterized protein</fullName>
    </submittedName>
</protein>
<dbReference type="STRING" id="1216932.CM240_3054"/>
<dbReference type="AlphaFoldDB" id="W6RZT5"/>
<gene>
    <name evidence="1" type="ORF">CM240_3054</name>
</gene>
<evidence type="ECO:0000313" key="2">
    <source>
        <dbReference type="Proteomes" id="UP000019426"/>
    </source>
</evidence>
<evidence type="ECO:0000313" key="1">
    <source>
        <dbReference type="EMBL" id="CDM70171.1"/>
    </source>
</evidence>
<name>W6RZT5_9CLOT</name>
<reference evidence="1 2" key="1">
    <citation type="submission" date="2013-11" db="EMBL/GenBank/DDBJ databases">
        <title>Complete genome sequence of Clostridum sp. M2/40.</title>
        <authorList>
            <person name="Wibberg D."/>
            <person name="Puehler A."/>
            <person name="Schlueter A."/>
        </authorList>
    </citation>
    <scope>NUCLEOTIDE SEQUENCE [LARGE SCALE GENOMIC DNA]</scope>
    <source>
        <strain evidence="2">M2/40</strain>
    </source>
</reference>
<organism evidence="1 2">
    <name type="scientific">Clostridium bornimense</name>
    <dbReference type="NCBI Taxonomy" id="1216932"/>
    <lineage>
        <taxon>Bacteria</taxon>
        <taxon>Bacillati</taxon>
        <taxon>Bacillota</taxon>
        <taxon>Clostridia</taxon>
        <taxon>Eubacteriales</taxon>
        <taxon>Clostridiaceae</taxon>
        <taxon>Clostridium</taxon>
    </lineage>
</organism>
<dbReference type="Proteomes" id="UP000019426">
    <property type="component" value="Chromosome M2/40_rep2"/>
</dbReference>
<dbReference type="EMBL" id="HG917869">
    <property type="protein sequence ID" value="CDM70171.1"/>
    <property type="molecule type" value="Genomic_DNA"/>
</dbReference>
<dbReference type="KEGG" id="clt:CM240_3054"/>
<accession>W6RZT5</accession>
<proteinExistence type="predicted"/>